<feature type="domain" description="C2H2-type" evidence="10">
    <location>
        <begin position="2084"/>
        <end position="2113"/>
    </location>
</feature>
<feature type="compositionally biased region" description="Basic and acidic residues" evidence="9">
    <location>
        <begin position="1552"/>
        <end position="1562"/>
    </location>
</feature>
<feature type="compositionally biased region" description="Polar residues" evidence="9">
    <location>
        <begin position="809"/>
        <end position="824"/>
    </location>
</feature>
<feature type="domain" description="C2H2-type" evidence="10">
    <location>
        <begin position="2501"/>
        <end position="2528"/>
    </location>
</feature>
<feature type="compositionally biased region" description="Polar residues" evidence="9">
    <location>
        <begin position="2366"/>
        <end position="2379"/>
    </location>
</feature>
<keyword evidence="4 8" id="KW-0863">Zinc-finger</keyword>
<evidence type="ECO:0000313" key="11">
    <source>
        <dbReference type="EMBL" id="CAG9772200.1"/>
    </source>
</evidence>
<evidence type="ECO:0000256" key="5">
    <source>
        <dbReference type="ARBA" id="ARBA00022833"/>
    </source>
</evidence>
<dbReference type="GO" id="GO:0005634">
    <property type="term" value="C:nucleus"/>
    <property type="evidence" value="ECO:0007669"/>
    <property type="project" value="UniProtKB-SubCell"/>
</dbReference>
<dbReference type="EMBL" id="OU892284">
    <property type="protein sequence ID" value="CAG9772200.1"/>
    <property type="molecule type" value="Genomic_DNA"/>
</dbReference>
<evidence type="ECO:0000259" key="10">
    <source>
        <dbReference type="PROSITE" id="PS50157"/>
    </source>
</evidence>
<evidence type="ECO:0000256" key="9">
    <source>
        <dbReference type="SAM" id="MobiDB-lite"/>
    </source>
</evidence>
<feature type="domain" description="C2H2-type" evidence="10">
    <location>
        <begin position="1377"/>
        <end position="1405"/>
    </location>
</feature>
<feature type="region of interest" description="Disordered" evidence="9">
    <location>
        <begin position="222"/>
        <end position="313"/>
    </location>
</feature>
<dbReference type="PROSITE" id="PS00028">
    <property type="entry name" value="ZINC_FINGER_C2H2_1"/>
    <property type="match status" value="1"/>
</dbReference>
<feature type="region of interest" description="Disordered" evidence="9">
    <location>
        <begin position="3007"/>
        <end position="3036"/>
    </location>
</feature>
<dbReference type="InterPro" id="IPR013087">
    <property type="entry name" value="Znf_C2H2_type"/>
</dbReference>
<feature type="compositionally biased region" description="Polar residues" evidence="9">
    <location>
        <begin position="3007"/>
        <end position="3034"/>
    </location>
</feature>
<dbReference type="GO" id="GO:0008270">
    <property type="term" value="F:zinc ion binding"/>
    <property type="evidence" value="ECO:0007669"/>
    <property type="project" value="UniProtKB-KW"/>
</dbReference>
<accession>A0A9N9MXW2</accession>
<dbReference type="PROSITE" id="PS50157">
    <property type="entry name" value="ZINC_FINGER_C2H2_2"/>
    <property type="match status" value="3"/>
</dbReference>
<feature type="region of interest" description="Disordered" evidence="9">
    <location>
        <begin position="82"/>
        <end position="134"/>
    </location>
</feature>
<feature type="region of interest" description="Disordered" evidence="9">
    <location>
        <begin position="2345"/>
        <end position="2379"/>
    </location>
</feature>
<feature type="region of interest" description="Disordered" evidence="9">
    <location>
        <begin position="643"/>
        <end position="862"/>
    </location>
</feature>
<keyword evidence="12" id="KW-1185">Reference proteome</keyword>
<feature type="region of interest" description="Disordered" evidence="9">
    <location>
        <begin position="1423"/>
        <end position="1478"/>
    </location>
</feature>
<feature type="region of interest" description="Disordered" evidence="9">
    <location>
        <begin position="158"/>
        <end position="206"/>
    </location>
</feature>
<evidence type="ECO:0000256" key="1">
    <source>
        <dbReference type="ARBA" id="ARBA00004123"/>
    </source>
</evidence>
<keyword evidence="2" id="KW-0479">Metal-binding</keyword>
<feature type="compositionally biased region" description="Basic and acidic residues" evidence="9">
    <location>
        <begin position="663"/>
        <end position="690"/>
    </location>
</feature>
<reference evidence="11" key="1">
    <citation type="submission" date="2022-01" db="EMBL/GenBank/DDBJ databases">
        <authorList>
            <person name="King R."/>
        </authorList>
    </citation>
    <scope>NUCLEOTIDE SEQUENCE</scope>
</reference>
<protein>
    <recommendedName>
        <fullName evidence="10">C2H2-type domain-containing protein</fullName>
    </recommendedName>
</protein>
<feature type="compositionally biased region" description="Low complexity" evidence="9">
    <location>
        <begin position="106"/>
        <end position="123"/>
    </location>
</feature>
<keyword evidence="5" id="KW-0862">Zinc</keyword>
<evidence type="ECO:0000256" key="2">
    <source>
        <dbReference type="ARBA" id="ARBA00022723"/>
    </source>
</evidence>
<feature type="compositionally biased region" description="Polar residues" evidence="9">
    <location>
        <begin position="832"/>
        <end position="844"/>
    </location>
</feature>
<dbReference type="GO" id="GO:0003677">
    <property type="term" value="F:DNA binding"/>
    <property type="evidence" value="ECO:0007669"/>
    <property type="project" value="UniProtKB-KW"/>
</dbReference>
<feature type="region of interest" description="Disordered" evidence="9">
    <location>
        <begin position="1522"/>
        <end position="1562"/>
    </location>
</feature>
<feature type="compositionally biased region" description="Basic and acidic residues" evidence="9">
    <location>
        <begin position="697"/>
        <end position="750"/>
    </location>
</feature>
<name>A0A9N9MXW2_9CUCU</name>
<feature type="compositionally biased region" description="Basic and acidic residues" evidence="9">
    <location>
        <begin position="273"/>
        <end position="285"/>
    </location>
</feature>
<feature type="compositionally biased region" description="Polar residues" evidence="9">
    <location>
        <begin position="286"/>
        <end position="304"/>
    </location>
</feature>
<dbReference type="Gene3D" id="3.30.160.60">
    <property type="entry name" value="Classic Zinc Finger"/>
    <property type="match status" value="1"/>
</dbReference>
<dbReference type="OrthoDB" id="4737882at2759"/>
<feature type="region of interest" description="Disordered" evidence="9">
    <location>
        <begin position="949"/>
        <end position="968"/>
    </location>
</feature>
<evidence type="ECO:0000313" key="12">
    <source>
        <dbReference type="Proteomes" id="UP001152799"/>
    </source>
</evidence>
<dbReference type="Proteomes" id="UP001152799">
    <property type="component" value="Chromosome 8"/>
</dbReference>
<feature type="compositionally biased region" description="Basic and acidic residues" evidence="9">
    <location>
        <begin position="785"/>
        <end position="803"/>
    </location>
</feature>
<proteinExistence type="predicted"/>
<evidence type="ECO:0000256" key="6">
    <source>
        <dbReference type="ARBA" id="ARBA00023125"/>
    </source>
</evidence>
<feature type="compositionally biased region" description="Acidic residues" evidence="9">
    <location>
        <begin position="1524"/>
        <end position="1551"/>
    </location>
</feature>
<dbReference type="PANTHER" id="PTHR24392">
    <property type="entry name" value="ZINC FINGER PROTEIN"/>
    <property type="match status" value="1"/>
</dbReference>
<feature type="compositionally biased region" description="Polar residues" evidence="9">
    <location>
        <begin position="158"/>
        <end position="167"/>
    </location>
</feature>
<evidence type="ECO:0000256" key="3">
    <source>
        <dbReference type="ARBA" id="ARBA00022737"/>
    </source>
</evidence>
<gene>
    <name evidence="11" type="ORF">CEUTPL_LOCUS12620</name>
</gene>
<organism evidence="11 12">
    <name type="scientific">Ceutorhynchus assimilis</name>
    <name type="common">cabbage seed weevil</name>
    <dbReference type="NCBI Taxonomy" id="467358"/>
    <lineage>
        <taxon>Eukaryota</taxon>
        <taxon>Metazoa</taxon>
        <taxon>Ecdysozoa</taxon>
        <taxon>Arthropoda</taxon>
        <taxon>Hexapoda</taxon>
        <taxon>Insecta</taxon>
        <taxon>Pterygota</taxon>
        <taxon>Neoptera</taxon>
        <taxon>Endopterygota</taxon>
        <taxon>Coleoptera</taxon>
        <taxon>Polyphaga</taxon>
        <taxon>Cucujiformia</taxon>
        <taxon>Curculionidae</taxon>
        <taxon>Ceutorhynchinae</taxon>
        <taxon>Ceutorhynchus</taxon>
    </lineage>
</organism>
<dbReference type="SMART" id="SM00355">
    <property type="entry name" value="ZnF_C2H2"/>
    <property type="match status" value="17"/>
</dbReference>
<evidence type="ECO:0000256" key="8">
    <source>
        <dbReference type="PROSITE-ProRule" id="PRU00042"/>
    </source>
</evidence>
<comment type="subcellular location">
    <subcellularLocation>
        <location evidence="1">Nucleus</location>
    </subcellularLocation>
</comment>
<sequence length="3166" mass="356741">MSDEALEAKMQSVQEYIPFLEDMMSELKAKGNRTARLEQLKTLHLIITESSRKMELETLNRYQEVLKNIFLKVNPQLLTKVTTGSTESPKNLADIEDPKTQTDTHPQPQNTTSSSNNPVVSSQIVDPNGQIIDQENVQKEMVEVEYESKTVREAVYQINKTNDSENAVPSRKSGENSKSVTKNPPTSHMKSSGKNFKSKSTKDGPNVLKEFDIFGNLFAGTTKGKNITEKGDRRSSIGSLDSDKKKHKQDDSRNKKSDAKAKDSNKHDKKKIHKEDNEANKDKQSTSEISNAFQTPLETEVNTDTENERSPSEMITLKTQSTPAIQSGSSQIIDLINSQSENKLVDKFLANENPKPEELPIELPNVDSAVSDCIQDPLDSNKNLDSTPKQQKVTALIPSLSEISLGTNQNTETIQVRSELTSESQILSQHNLRTQPTVFHTPPSPILPSSYLTPPPIPRIISPNPELLGRSFMQQTSGILTHPLANFSHVNMNLGTPRSDFTTPRADFAIPRPDYGSVMTPRPDFDTPPANNNGASQCNGKNQFDSFAFENRMHSLNQRSDNNNYMVSGHFMQQLGNMNPYDLAQTALIQQQALSVNNSYTSYQASQGFYPQRNQMQINTNYKRPNNYFCEEYPLYQERYQWPGRSSEKERRPQRPQGPTIYREYREIRYERAQEQNSIKDPRLKPRETKDEDETETDIRDSRLSRGRERFRSRDRSSSEEKVKSRDPRVNAKIKDNRLDSKYEQKKKDDDEVFGSSLNSLYDDEEGRNGPGYGLQNFQIPNKSRKADIINDQKNTEETRTSCETRTSMNSSTGTTERSSSASDTHNDGSDKQSNSSQKLSRNSGGCKKRISSKSDKSETNDNLDILDEADFSHVSTMDITVEYDDKDANVKDSTNELNESRTVSYNNKSEENNNISESKLVQECIKIAAKKQEIVKCSSSKDISELHSSQATLSGERIEENNSATSTEISLAKPISSDTPNTQDESFRMCSLSESFLGTLNSQQIQRVGSVLSKEQSNKENISGPNKAKKGQQIISSIVTERDNDVENKDLPISIRNTDETQVNEVTESLEHLEKEQCNEGHLDSEPIVVSIGGRIKNRRRASQVAAARKRKSELDLLNADIQNMFINEGVLKATGKRRCAQKDDPIVLLNPEQQSILDESERIKTRGPKRKVACNSSEMTTLKQIKIIMKKIPDDVVSVRLASVPSETPSLSNSDLNDIPVVPDIDYYYDYTTKSKLNCKLCQYSGHRMTVHYLREHPGSEVLTSRLSPHAAAEAIEDYALNKETFKNVAYKELSNRKFQYSCRFCGYVGFFSPQYFYDHVTMHTGEYRHRCEFCECITANFLSMSKHYRNFHPDEEKSERTAPKQFDFAIVFAYMCSECNFVQLEKKSLQGHIKVYHFGAKSTIHKINISKILDLPLKNAKSSDSTKKGSTEVLPTKNSTTPVRKSAALIKPRSKSKEAIASPLKHSQEDVVAPVRKRRRSLDNLINKDSKDDLDTIINLSSRSNRAAKEKATAKLKLFIESDESDSEKESSDQESTESDQESDEEQTNVERNRTSVENHIEEVKRVRTISSTNTNEIAPPVENKSRESDLDVFMCDILPEQANTIEEDELRQMDEVNKLFLEKPELAFIRKLSNRPNSAQELEAITIKKDLPDTTEHQQMPLLEKLVPVSSTETPPFVKLPQNKVQNLLFNSIQKLQEKIKETVQEDLLKRNENLEFSVQDKTSNDELIPEIRESIISLGDLIRATRTDSGILYSCHVNECNFTSKDKIIFKIHCKLGIHEHIQATSSLCDRCGVLVKITQGKKLLENLYEHLVNAHGNFISPMSPVGVGNDKLLLIKKGKESKTEDSKEQKSKEIVLLQDIQAENDASVLLASKSNTPSFSISDTCPPLQIVNDSVVTSLIKEGPAATAAMIEPTDDTSHDFKIVEVTSLAESDHIEPVAAVINTSHDFKIVDVTSLANTSHDFEIVDVTSLAESDHIEPVTAVINTSHDFKIVDVTSLANTSHDFEIVDVTSLAESDHIEPVTAAITKLPPLVLASQEESPPQSKVIREAKLTSLEASQPRKEAQALQSLIETPGNLYKCPHFSCKFSSNVRTVFASHLKEHTSENTTMVPCVYCDVKTPWDHVSTHIDIRHAASRHTCRYCLYRAVAAEYVCLHLEQCHPNQAFVVISVPPHKAAKKFSAANIKIDYKQLCEPYRCVCTNEDGNLKSHEYLFGNEFVKHLNIHKQDSVQCGYPRCFQKLDPSAMLNHWALVHKVGIYQCSNCKVNSEDIYRMYSHFAEVHPNMMPNILVRKNESSLPKHKEVGYADEAYRYLGYIRKFPPTLLSIIIKRSQCKEIRIIESDSSDTSEESTMALTPPITSPSNTLFSPISQKNSQSVLSNPNLPISAASTTTNDEVSLLSNNSRVSQSKIPLGTSTASLGQTSTASAASISKHPGPTGKVLLQTSTISPNEFMFIPRKETEVATHHTPELSVVSVTYKPDEIDSIPDRQIFNTNLKCGECNYQTKVRINIKRHLQMHLNEEVVPDTAPVNPAPCLEKNKKLFDKMWNLAASSFPTGRMGGSPVVKKKDQNKDKYPEFVPSHRRFVCSAQGCSYLCPKENNLKQHIMDFHKNEANFTCAHCKVAIDSSDVKNVITHIKLHGLYLYKCKYCSFVHYLKHKVQKHILDGHSNFAVEVVPVRCMELEPEFTSPLQSVALTTKFKSWSCCLCIAKYYTKDEILTHILKKHNIDAQYKCSWCAFKDDQENVCREHYEEKHPDNEFDIILVYRETEEEPLEDTSITPFDTTPLWQRDKPRVHHIRGILFDKNSPKKKFSILKTSPVASTSSAKKMPSSVFTKRWISDKNVDDSIDVVARGIAETDQGKPGSSGISIAKTISRPVVDDNASTSNNSFVVSTENTQKRSAGHFITKTPPITLELKNKSGQKPSISSEVSSSQPVNIDKCFSNPTNPDETLKLDKVINNAPEKKITITTTNQDARIDSDEFDDVIIAVMYSDKSNVLQESRALESNKTQDSNLDVSSTGRGQKRSGATEQEVVKMPRIEETDDASIANRCSRENLISMFGAIGKPLNKQLKCPKCGTFRSKKAAEFIFHLYEEFHYHRYQCRDCGFLCLTYKFLLGCHIQKHHPNATVNLIKPLPPYVELETWIQMVIREQSKEILESSP</sequence>
<evidence type="ECO:0000256" key="4">
    <source>
        <dbReference type="ARBA" id="ARBA00022771"/>
    </source>
</evidence>
<feature type="compositionally biased region" description="Basic and acidic residues" evidence="9">
    <location>
        <begin position="226"/>
        <end position="266"/>
    </location>
</feature>
<keyword evidence="6" id="KW-0238">DNA-binding</keyword>
<feature type="compositionally biased region" description="Polar residues" evidence="9">
    <location>
        <begin position="176"/>
        <end position="195"/>
    </location>
</feature>
<evidence type="ECO:0000256" key="7">
    <source>
        <dbReference type="ARBA" id="ARBA00023242"/>
    </source>
</evidence>
<keyword evidence="7" id="KW-0539">Nucleus</keyword>
<keyword evidence="3" id="KW-0677">Repeat</keyword>